<keyword evidence="5 9" id="KW-0812">Transmembrane</keyword>
<evidence type="ECO:0000256" key="2">
    <source>
        <dbReference type="ARBA" id="ARBA00022475"/>
    </source>
</evidence>
<dbReference type="InterPro" id="IPR045335">
    <property type="entry name" value="FtsQ_C_sf"/>
</dbReference>
<sequence length="245" mass="26607">MKGLKLRGLRDVTLGAVLLFGVAACTWQGLKPDGDDARTLYLSGHSDHVSDAELARLAGPYLKASYFDIDLAGLHERLADQPWLTDIQVSRRFPSGIEVHVADRKPVAYWGQEQLLDANGQVFTPAKRPKGLISLNGPETDAAKVYAQYRALSGILADQRADLVSLTLDASGDWQARLNNGLELRLGRAHLAQRMQRFVRFALNRSAAEDALASAAYVDLRYSDGFAVGGTRTVTASTPGQENTG</sequence>
<dbReference type="RefSeq" id="WP_123658084.1">
    <property type="nucleotide sequence ID" value="NZ_AYKG01000021.1"/>
</dbReference>
<evidence type="ECO:0000256" key="9">
    <source>
        <dbReference type="HAMAP-Rule" id="MF_00911"/>
    </source>
</evidence>
<dbReference type="Proteomes" id="UP000285310">
    <property type="component" value="Unassembled WGS sequence"/>
</dbReference>
<dbReference type="PROSITE" id="PS51779">
    <property type="entry name" value="POTRA"/>
    <property type="match status" value="1"/>
</dbReference>
<keyword evidence="3 9" id="KW-0997">Cell inner membrane</keyword>
<dbReference type="PANTHER" id="PTHR35851:SF1">
    <property type="entry name" value="CELL DIVISION PROTEIN FTSQ"/>
    <property type="match status" value="1"/>
</dbReference>
<keyword evidence="8 9" id="KW-0131">Cell cycle</keyword>
<comment type="subcellular location">
    <subcellularLocation>
        <location evidence="9">Cell inner membrane</location>
        <topology evidence="9">Single-pass type II membrane protein</topology>
    </subcellularLocation>
    <subcellularLocation>
        <location evidence="1">Membrane</location>
    </subcellularLocation>
    <text evidence="9">Localizes to the division septum.</text>
</comment>
<keyword evidence="2 9" id="KW-1003">Cell membrane</keyword>
<keyword evidence="12" id="KW-1185">Reference proteome</keyword>
<dbReference type="GO" id="GO:0032153">
    <property type="term" value="C:cell division site"/>
    <property type="evidence" value="ECO:0007669"/>
    <property type="project" value="UniProtKB-UniRule"/>
</dbReference>
<evidence type="ECO:0000256" key="6">
    <source>
        <dbReference type="ARBA" id="ARBA00022989"/>
    </source>
</evidence>
<comment type="caution">
    <text evidence="11">The sequence shown here is derived from an EMBL/GenBank/DDBJ whole genome shotgun (WGS) entry which is preliminary data.</text>
</comment>
<dbReference type="OrthoDB" id="9790370at2"/>
<dbReference type="InterPro" id="IPR034746">
    <property type="entry name" value="POTRA"/>
</dbReference>
<dbReference type="Gene3D" id="3.10.20.310">
    <property type="entry name" value="membrane protein fhac"/>
    <property type="match status" value="1"/>
</dbReference>
<evidence type="ECO:0000259" key="10">
    <source>
        <dbReference type="PROSITE" id="PS51779"/>
    </source>
</evidence>
<evidence type="ECO:0000313" key="11">
    <source>
        <dbReference type="EMBL" id="ROO28464.1"/>
    </source>
</evidence>
<dbReference type="FunCoup" id="A0A423PSA4">
    <property type="interactions" value="86"/>
</dbReference>
<comment type="function">
    <text evidence="9">Essential cell division protein. May link together the upstream cell division proteins, which are predominantly cytoplasmic, with the downstream cell division proteins, which are predominantly periplasmic. May control correct divisome assembly.</text>
</comment>
<evidence type="ECO:0000256" key="3">
    <source>
        <dbReference type="ARBA" id="ARBA00022519"/>
    </source>
</evidence>
<keyword evidence="4 9" id="KW-0132">Cell division</keyword>
<comment type="subunit">
    <text evidence="9">Part of a complex composed of FtsB, FtsL and FtsQ.</text>
</comment>
<evidence type="ECO:0000256" key="8">
    <source>
        <dbReference type="ARBA" id="ARBA00023306"/>
    </source>
</evidence>
<evidence type="ECO:0000313" key="12">
    <source>
        <dbReference type="Proteomes" id="UP000285310"/>
    </source>
</evidence>
<proteinExistence type="inferred from homology"/>
<evidence type="ECO:0000256" key="7">
    <source>
        <dbReference type="ARBA" id="ARBA00023136"/>
    </source>
</evidence>
<dbReference type="InParanoid" id="A0A423PSA4"/>
<dbReference type="AlphaFoldDB" id="A0A423PSA4"/>
<dbReference type="Gene3D" id="3.40.50.11690">
    <property type="entry name" value="Cell division protein FtsQ/DivIB"/>
    <property type="match status" value="1"/>
</dbReference>
<keyword evidence="7 9" id="KW-0472">Membrane</keyword>
<organism evidence="11 12">
    <name type="scientific">Salinisphaera japonica YTM-1</name>
    <dbReference type="NCBI Taxonomy" id="1209778"/>
    <lineage>
        <taxon>Bacteria</taxon>
        <taxon>Pseudomonadati</taxon>
        <taxon>Pseudomonadota</taxon>
        <taxon>Gammaproteobacteria</taxon>
        <taxon>Salinisphaerales</taxon>
        <taxon>Salinisphaeraceae</taxon>
        <taxon>Salinisphaera</taxon>
    </lineage>
</organism>
<protein>
    <recommendedName>
        <fullName evidence="9">Cell division protein FtsQ</fullName>
    </recommendedName>
</protein>
<dbReference type="GO" id="GO:0043093">
    <property type="term" value="P:FtsZ-dependent cytokinesis"/>
    <property type="evidence" value="ECO:0007669"/>
    <property type="project" value="UniProtKB-UniRule"/>
</dbReference>
<dbReference type="GO" id="GO:0005886">
    <property type="term" value="C:plasma membrane"/>
    <property type="evidence" value="ECO:0007669"/>
    <property type="project" value="UniProtKB-SubCell"/>
</dbReference>
<comment type="similarity">
    <text evidence="9">Belongs to the FtsQ/DivIB family. FtsQ subfamily.</text>
</comment>
<evidence type="ECO:0000256" key="5">
    <source>
        <dbReference type="ARBA" id="ARBA00022692"/>
    </source>
</evidence>
<evidence type="ECO:0000256" key="1">
    <source>
        <dbReference type="ARBA" id="ARBA00004370"/>
    </source>
</evidence>
<dbReference type="GO" id="GO:0090529">
    <property type="term" value="P:cell septum assembly"/>
    <property type="evidence" value="ECO:0007669"/>
    <property type="project" value="InterPro"/>
</dbReference>
<dbReference type="InterPro" id="IPR026579">
    <property type="entry name" value="FtsQ"/>
</dbReference>
<dbReference type="PROSITE" id="PS51257">
    <property type="entry name" value="PROKAR_LIPOPROTEIN"/>
    <property type="match status" value="1"/>
</dbReference>
<dbReference type="InterPro" id="IPR013685">
    <property type="entry name" value="POTRA_FtsQ_type"/>
</dbReference>
<evidence type="ECO:0000256" key="4">
    <source>
        <dbReference type="ARBA" id="ARBA00022618"/>
    </source>
</evidence>
<gene>
    <name evidence="9" type="primary">ftsQ</name>
    <name evidence="11" type="ORF">SAJA_07810</name>
</gene>
<dbReference type="InterPro" id="IPR005548">
    <property type="entry name" value="Cell_div_FtsQ/DivIB_C"/>
</dbReference>
<dbReference type="Pfam" id="PF03799">
    <property type="entry name" value="FtsQ_DivIB_C"/>
    <property type="match status" value="1"/>
</dbReference>
<accession>A0A423PSA4</accession>
<dbReference type="HAMAP" id="MF_00911">
    <property type="entry name" value="FtsQ_subfam"/>
    <property type="match status" value="1"/>
</dbReference>
<feature type="domain" description="POTRA" evidence="10">
    <location>
        <begin position="35"/>
        <end position="104"/>
    </location>
</feature>
<name>A0A423PSA4_9GAMM</name>
<dbReference type="EMBL" id="AYKG01000021">
    <property type="protein sequence ID" value="ROO28464.1"/>
    <property type="molecule type" value="Genomic_DNA"/>
</dbReference>
<keyword evidence="6 9" id="KW-1133">Transmembrane helix</keyword>
<dbReference type="Pfam" id="PF08478">
    <property type="entry name" value="POTRA_1"/>
    <property type="match status" value="1"/>
</dbReference>
<reference evidence="11 12" key="1">
    <citation type="submission" date="2013-10" db="EMBL/GenBank/DDBJ databases">
        <title>Salinisphaera japonica YTM-1 Genome Sequencing.</title>
        <authorList>
            <person name="Lai Q."/>
            <person name="Li C."/>
            <person name="Shao Z."/>
        </authorList>
    </citation>
    <scope>NUCLEOTIDE SEQUENCE [LARGE SCALE GENOMIC DNA]</scope>
    <source>
        <strain evidence="11 12">YTM-1</strain>
    </source>
</reference>
<dbReference type="PANTHER" id="PTHR35851">
    <property type="entry name" value="CELL DIVISION PROTEIN FTSQ"/>
    <property type="match status" value="1"/>
</dbReference>